<evidence type="ECO:0000256" key="6">
    <source>
        <dbReference type="ARBA" id="ARBA00022729"/>
    </source>
</evidence>
<dbReference type="InterPro" id="IPR050298">
    <property type="entry name" value="Gram-neg_bact_OMP"/>
</dbReference>
<keyword evidence="5 12" id="KW-0812">Transmembrane</keyword>
<keyword evidence="4" id="KW-1134">Transmembrane beta strand</keyword>
<protein>
    <recommendedName>
        <fullName evidence="13">Porin domain-containing protein</fullName>
    </recommendedName>
</protein>
<evidence type="ECO:0000256" key="7">
    <source>
        <dbReference type="ARBA" id="ARBA00023065"/>
    </source>
</evidence>
<gene>
    <name evidence="14" type="ORF">DN412_32360</name>
</gene>
<dbReference type="Pfam" id="PF13609">
    <property type="entry name" value="Porin_4"/>
    <property type="match status" value="1"/>
</dbReference>
<name>A0A370NL09_9BURK</name>
<evidence type="ECO:0000256" key="5">
    <source>
        <dbReference type="ARBA" id="ARBA00022692"/>
    </source>
</evidence>
<evidence type="ECO:0000256" key="10">
    <source>
        <dbReference type="ARBA" id="ARBA00023237"/>
    </source>
</evidence>
<dbReference type="InterPro" id="IPR033900">
    <property type="entry name" value="Gram_neg_porin_domain"/>
</dbReference>
<feature type="compositionally biased region" description="Basic and acidic residues" evidence="11">
    <location>
        <begin position="197"/>
        <end position="208"/>
    </location>
</feature>
<feature type="domain" description="Porin" evidence="13">
    <location>
        <begin position="26"/>
        <end position="157"/>
    </location>
</feature>
<feature type="transmembrane region" description="Helical" evidence="12">
    <location>
        <begin position="21"/>
        <end position="42"/>
    </location>
</feature>
<comment type="subunit">
    <text evidence="2">Homotrimer.</text>
</comment>
<organism evidence="14 15">
    <name type="scientific">Cupriavidus lacunae</name>
    <dbReference type="NCBI Taxonomy" id="2666307"/>
    <lineage>
        <taxon>Bacteria</taxon>
        <taxon>Pseudomonadati</taxon>
        <taxon>Pseudomonadota</taxon>
        <taxon>Betaproteobacteria</taxon>
        <taxon>Burkholderiales</taxon>
        <taxon>Burkholderiaceae</taxon>
        <taxon>Cupriavidus</taxon>
    </lineage>
</organism>
<dbReference type="GO" id="GO:0046930">
    <property type="term" value="C:pore complex"/>
    <property type="evidence" value="ECO:0007669"/>
    <property type="project" value="UniProtKB-KW"/>
</dbReference>
<comment type="subcellular location">
    <subcellularLocation>
        <location evidence="1">Cell outer membrane</location>
        <topology evidence="1">Multi-pass membrane protein</topology>
    </subcellularLocation>
</comment>
<accession>A0A370NL09</accession>
<keyword evidence="3" id="KW-0813">Transport</keyword>
<evidence type="ECO:0000313" key="14">
    <source>
        <dbReference type="EMBL" id="RDK06277.1"/>
    </source>
</evidence>
<dbReference type="GO" id="GO:0006811">
    <property type="term" value="P:monoatomic ion transport"/>
    <property type="evidence" value="ECO:0007669"/>
    <property type="project" value="UniProtKB-KW"/>
</dbReference>
<keyword evidence="15" id="KW-1185">Reference proteome</keyword>
<dbReference type="GO" id="GO:0009279">
    <property type="term" value="C:cell outer membrane"/>
    <property type="evidence" value="ECO:0007669"/>
    <property type="project" value="UniProtKB-SubCell"/>
</dbReference>
<evidence type="ECO:0000256" key="1">
    <source>
        <dbReference type="ARBA" id="ARBA00004571"/>
    </source>
</evidence>
<evidence type="ECO:0000256" key="8">
    <source>
        <dbReference type="ARBA" id="ARBA00023114"/>
    </source>
</evidence>
<keyword evidence="8" id="KW-0626">Porin</keyword>
<comment type="caution">
    <text evidence="14">The sequence shown here is derived from an EMBL/GenBank/DDBJ whole genome shotgun (WGS) entry which is preliminary data.</text>
</comment>
<sequence length="222" mass="24020">MTDSRPRIELTEAVSQSKKKLLYGTVAVLAPLLGAPVAVHAVELYGIIDSYMGSTKASGEERASIGLQSGGLSTSFWGMTGTEDLGKGLNATFRIEGFFLGDTGQGGRYANDPMFSRNAYVGLSGRFGEVRLGKLSNPTFLLTGQFDPFGSSTKLSPLTTVLWNPQYGRYIAGDTGWSKSVSDFMCARGHEMLVSKTDHDHSDVHQEDQETEGTQACFRRAD</sequence>
<dbReference type="GO" id="GO:0015288">
    <property type="term" value="F:porin activity"/>
    <property type="evidence" value="ECO:0007669"/>
    <property type="project" value="UniProtKB-KW"/>
</dbReference>
<keyword evidence="9 12" id="KW-0472">Membrane</keyword>
<keyword evidence="12" id="KW-1133">Transmembrane helix</keyword>
<keyword evidence="6" id="KW-0732">Signal</keyword>
<evidence type="ECO:0000313" key="15">
    <source>
        <dbReference type="Proteomes" id="UP000255165"/>
    </source>
</evidence>
<feature type="region of interest" description="Disordered" evidence="11">
    <location>
        <begin position="197"/>
        <end position="222"/>
    </location>
</feature>
<dbReference type="SUPFAM" id="SSF56935">
    <property type="entry name" value="Porins"/>
    <property type="match status" value="1"/>
</dbReference>
<dbReference type="Gene3D" id="2.40.160.10">
    <property type="entry name" value="Porin"/>
    <property type="match status" value="1"/>
</dbReference>
<dbReference type="AlphaFoldDB" id="A0A370NL09"/>
<evidence type="ECO:0000256" key="4">
    <source>
        <dbReference type="ARBA" id="ARBA00022452"/>
    </source>
</evidence>
<dbReference type="PANTHER" id="PTHR34501">
    <property type="entry name" value="PROTEIN YDDL-RELATED"/>
    <property type="match status" value="1"/>
</dbReference>
<evidence type="ECO:0000256" key="11">
    <source>
        <dbReference type="SAM" id="MobiDB-lite"/>
    </source>
</evidence>
<dbReference type="CDD" id="cd00342">
    <property type="entry name" value="gram_neg_porins"/>
    <property type="match status" value="1"/>
</dbReference>
<evidence type="ECO:0000256" key="9">
    <source>
        <dbReference type="ARBA" id="ARBA00023136"/>
    </source>
</evidence>
<dbReference type="EMBL" id="QKWJ01000067">
    <property type="protein sequence ID" value="RDK06277.1"/>
    <property type="molecule type" value="Genomic_DNA"/>
</dbReference>
<evidence type="ECO:0000256" key="2">
    <source>
        <dbReference type="ARBA" id="ARBA00011233"/>
    </source>
</evidence>
<evidence type="ECO:0000256" key="3">
    <source>
        <dbReference type="ARBA" id="ARBA00022448"/>
    </source>
</evidence>
<dbReference type="PANTHER" id="PTHR34501:SF9">
    <property type="entry name" value="MAJOR OUTER MEMBRANE PROTEIN P.IA"/>
    <property type="match status" value="1"/>
</dbReference>
<evidence type="ECO:0000259" key="13">
    <source>
        <dbReference type="Pfam" id="PF13609"/>
    </source>
</evidence>
<reference evidence="15" key="1">
    <citation type="submission" date="2018-06" db="EMBL/GenBank/DDBJ databases">
        <authorList>
            <person name="Feng T."/>
            <person name="Jeon C.O."/>
        </authorList>
    </citation>
    <scope>NUCLEOTIDE SEQUENCE [LARGE SCALE GENOMIC DNA]</scope>
    <source>
        <strain evidence="15">S23</strain>
    </source>
</reference>
<proteinExistence type="predicted"/>
<dbReference type="Proteomes" id="UP000255165">
    <property type="component" value="Unassembled WGS sequence"/>
</dbReference>
<evidence type="ECO:0000256" key="12">
    <source>
        <dbReference type="SAM" id="Phobius"/>
    </source>
</evidence>
<keyword evidence="7" id="KW-0406">Ion transport</keyword>
<dbReference type="RefSeq" id="WP_115215309.1">
    <property type="nucleotide sequence ID" value="NZ_QKWJ01000067.1"/>
</dbReference>
<keyword evidence="10" id="KW-0998">Cell outer membrane</keyword>
<dbReference type="InterPro" id="IPR023614">
    <property type="entry name" value="Porin_dom_sf"/>
</dbReference>